<evidence type="ECO:0000313" key="3">
    <source>
        <dbReference type="EMBL" id="CAH1784733.1"/>
    </source>
</evidence>
<keyword evidence="4" id="KW-1185">Reference proteome</keyword>
<proteinExistence type="predicted"/>
<accession>A0A8S4NSN4</accession>
<dbReference type="InterPro" id="IPR022158">
    <property type="entry name" value="Inositol_phosphatase"/>
</dbReference>
<evidence type="ECO:0000259" key="2">
    <source>
        <dbReference type="PROSITE" id="PS51791"/>
    </source>
</evidence>
<feature type="domain" description="HSac2" evidence="2">
    <location>
        <begin position="244"/>
        <end position="359"/>
    </location>
</feature>
<gene>
    <name evidence="3" type="ORF">OFUS_LOCUS10879</name>
</gene>
<evidence type="ECO:0000313" key="4">
    <source>
        <dbReference type="Proteomes" id="UP000749559"/>
    </source>
</evidence>
<dbReference type="Proteomes" id="UP000749559">
    <property type="component" value="Unassembled WGS sequence"/>
</dbReference>
<dbReference type="GO" id="GO:0043812">
    <property type="term" value="F:phosphatidylinositol-4-phosphate phosphatase activity"/>
    <property type="evidence" value="ECO:0007669"/>
    <property type="project" value="TreeGrafter"/>
</dbReference>
<dbReference type="InterPro" id="IPR002013">
    <property type="entry name" value="SAC_dom"/>
</dbReference>
<evidence type="ECO:0000259" key="1">
    <source>
        <dbReference type="PROSITE" id="PS50275"/>
    </source>
</evidence>
<sequence length="359" mass="40661">MGECQEAFKQHFKDELKTYKKGVIVNLVDQSGKEKVIADAYLDHILENNSPDLTYITFDFHEYCRGMKFENVDVLTESIPDVIKDMRYCWVDRKGMICEQRSVFRVNCIDCLDRTNVVQTALARTVMEIQCRKLGLLPPDESLPLSCRVIYQQVWANNGDAISRQYAGTAALKGDFTRTGKRELTGVMKDGMNSANRYYLSRFKDAYRQAAIDVMLGNPISEELTILMGGPAKIDPVNEGSELREKEEDVLSLIQECKILLIGDNEHCLGGWGLIDCSSGSSDDQDVDTILLLTNIAYYVAHYDDEVEKVTDYQRIQLDQLESIDLDIDASSEPALAMYIAMYRLIATTLVFTGERPVY</sequence>
<dbReference type="GO" id="GO:0005769">
    <property type="term" value="C:early endosome"/>
    <property type="evidence" value="ECO:0007669"/>
    <property type="project" value="TreeGrafter"/>
</dbReference>
<dbReference type="GO" id="GO:0046856">
    <property type="term" value="P:phosphatidylinositol dephosphorylation"/>
    <property type="evidence" value="ECO:0007669"/>
    <property type="project" value="TreeGrafter"/>
</dbReference>
<dbReference type="PROSITE" id="PS50275">
    <property type="entry name" value="SAC"/>
    <property type="match status" value="1"/>
</dbReference>
<reference evidence="3" key="1">
    <citation type="submission" date="2022-03" db="EMBL/GenBank/DDBJ databases">
        <authorList>
            <person name="Martin C."/>
        </authorList>
    </citation>
    <scope>NUCLEOTIDE SEQUENCE</scope>
</reference>
<dbReference type="EMBL" id="CAIIXF020000005">
    <property type="protein sequence ID" value="CAH1784733.1"/>
    <property type="molecule type" value="Genomic_DNA"/>
</dbReference>
<protein>
    <submittedName>
        <fullName evidence="3">Uncharacterized protein</fullName>
    </submittedName>
</protein>
<dbReference type="Pfam" id="PF12456">
    <property type="entry name" value="hSac2"/>
    <property type="match status" value="1"/>
</dbReference>
<dbReference type="AlphaFoldDB" id="A0A8S4NSN4"/>
<dbReference type="PROSITE" id="PS51791">
    <property type="entry name" value="HSAC2"/>
    <property type="match status" value="1"/>
</dbReference>
<dbReference type="InterPro" id="IPR034753">
    <property type="entry name" value="hSac2"/>
</dbReference>
<comment type="caution">
    <text evidence="3">The sequence shown here is derived from an EMBL/GenBank/DDBJ whole genome shotgun (WGS) entry which is preliminary data.</text>
</comment>
<dbReference type="PANTHER" id="PTHR45662:SF8">
    <property type="entry name" value="PHOSPHATIDYLINOSITIDE PHOSPHATASE SAC2"/>
    <property type="match status" value="1"/>
</dbReference>
<dbReference type="GO" id="GO:2001135">
    <property type="term" value="P:regulation of endocytic recycling"/>
    <property type="evidence" value="ECO:0007669"/>
    <property type="project" value="TreeGrafter"/>
</dbReference>
<dbReference type="Pfam" id="PF02383">
    <property type="entry name" value="Syja_N"/>
    <property type="match status" value="1"/>
</dbReference>
<dbReference type="GO" id="GO:0045334">
    <property type="term" value="C:clathrin-coated endocytic vesicle"/>
    <property type="evidence" value="ECO:0007669"/>
    <property type="project" value="TreeGrafter"/>
</dbReference>
<name>A0A8S4NSN4_OWEFU</name>
<dbReference type="OrthoDB" id="405996at2759"/>
<dbReference type="PANTHER" id="PTHR45662">
    <property type="entry name" value="PHOSPHATIDYLINOSITIDE PHOSPHATASE SAC1"/>
    <property type="match status" value="1"/>
</dbReference>
<organism evidence="3 4">
    <name type="scientific">Owenia fusiformis</name>
    <name type="common">Polychaete worm</name>
    <dbReference type="NCBI Taxonomy" id="6347"/>
    <lineage>
        <taxon>Eukaryota</taxon>
        <taxon>Metazoa</taxon>
        <taxon>Spiralia</taxon>
        <taxon>Lophotrochozoa</taxon>
        <taxon>Annelida</taxon>
        <taxon>Polychaeta</taxon>
        <taxon>Sedentaria</taxon>
        <taxon>Canalipalpata</taxon>
        <taxon>Sabellida</taxon>
        <taxon>Oweniida</taxon>
        <taxon>Oweniidae</taxon>
        <taxon>Owenia</taxon>
    </lineage>
</organism>
<feature type="domain" description="SAC" evidence="1">
    <location>
        <begin position="1"/>
        <end position="168"/>
    </location>
</feature>